<organism evidence="2">
    <name type="scientific">Anguilla anguilla</name>
    <name type="common">European freshwater eel</name>
    <name type="synonym">Muraena anguilla</name>
    <dbReference type="NCBI Taxonomy" id="7936"/>
    <lineage>
        <taxon>Eukaryota</taxon>
        <taxon>Metazoa</taxon>
        <taxon>Chordata</taxon>
        <taxon>Craniata</taxon>
        <taxon>Vertebrata</taxon>
        <taxon>Euteleostomi</taxon>
        <taxon>Actinopterygii</taxon>
        <taxon>Neopterygii</taxon>
        <taxon>Teleostei</taxon>
        <taxon>Anguilliformes</taxon>
        <taxon>Anguillidae</taxon>
        <taxon>Anguilla</taxon>
    </lineage>
</organism>
<feature type="compositionally biased region" description="Pro residues" evidence="1">
    <location>
        <begin position="13"/>
        <end position="23"/>
    </location>
</feature>
<evidence type="ECO:0000313" key="2">
    <source>
        <dbReference type="EMBL" id="JAH96090.1"/>
    </source>
</evidence>
<protein>
    <submittedName>
        <fullName evidence="2">Uncharacterized protein</fullName>
    </submittedName>
</protein>
<sequence>MTPKMTAVTQRSGPPPKFQTPPPVVSLIRHKTCTCFTIARPVPKITEVKINFGLSYLIASHSG</sequence>
<reference evidence="2" key="1">
    <citation type="submission" date="2014-11" db="EMBL/GenBank/DDBJ databases">
        <authorList>
            <person name="Amaro Gonzalez C."/>
        </authorList>
    </citation>
    <scope>NUCLEOTIDE SEQUENCE</scope>
</reference>
<dbReference type="AlphaFoldDB" id="A0A0E9X2F8"/>
<reference evidence="2" key="2">
    <citation type="journal article" date="2015" name="Fish Shellfish Immunol.">
        <title>Early steps in the European eel (Anguilla anguilla)-Vibrio vulnificus interaction in the gills: Role of the RtxA13 toxin.</title>
        <authorList>
            <person name="Callol A."/>
            <person name="Pajuelo D."/>
            <person name="Ebbesson L."/>
            <person name="Teles M."/>
            <person name="MacKenzie S."/>
            <person name="Amaro C."/>
        </authorList>
    </citation>
    <scope>NUCLEOTIDE SEQUENCE</scope>
</reference>
<name>A0A0E9X2F8_ANGAN</name>
<dbReference type="EMBL" id="GBXM01012487">
    <property type="protein sequence ID" value="JAH96090.1"/>
    <property type="molecule type" value="Transcribed_RNA"/>
</dbReference>
<feature type="region of interest" description="Disordered" evidence="1">
    <location>
        <begin position="1"/>
        <end position="23"/>
    </location>
</feature>
<accession>A0A0E9X2F8</accession>
<evidence type="ECO:0000256" key="1">
    <source>
        <dbReference type="SAM" id="MobiDB-lite"/>
    </source>
</evidence>
<proteinExistence type="predicted"/>